<name>A0A0K0EP24_STRER</name>
<accession>A0A0K0EP24</accession>
<evidence type="ECO:0000313" key="5">
    <source>
        <dbReference type="WBParaSite" id="TCONS_00015192.p1"/>
    </source>
</evidence>
<sequence length="472" mass="54545">MLLKTYLLLSIFAIGNVFIFCEDNVNVNKKDTTSNISTSSDNGTMENVSRIYPSYINELIIAGSGYNKNILKEMEIKEKLEKIILISIQLSLSNHLSKKSISNEENNININEFYWDFQMPTEDEINEVNMTEAYLITEKNTINVNITGIIKKMGNTILYFMVQYKNRTIHSDIISENLSLLTLSHISAFLGLPVIEINSMLNIGQLKKEGNNWWIIILMFASGLILFFICWCMLFIYFNTCGQLSYRYSQKTTSLVNNNNNNEVPNKNTSNLERISSENELKKDDKNIFDLDNNLPNINNKNGNIIKKINKDISKINLFTNVSDDLTSMTSINSETVTVNKNSSDDEKTINLEKNDTYRNSKKINSSYITMKNEIEDKDINYKNEDLNDNNLQKNNERRKRPLSAKIRSPAFKDVNKFKNILKEEKVIIQPEVLVNDEWNPYQSGDYIAKHFVSNMDLQFYPSPKKVFNDKI</sequence>
<protein>
    <submittedName>
        <fullName evidence="5">SEA domain-containing protein</fullName>
    </submittedName>
    <submittedName>
        <fullName evidence="4">SH3 domain-containing protein</fullName>
    </submittedName>
</protein>
<feature type="transmembrane region" description="Helical" evidence="1">
    <location>
        <begin position="178"/>
        <end position="201"/>
    </location>
</feature>
<evidence type="ECO:0000256" key="2">
    <source>
        <dbReference type="SAM" id="SignalP"/>
    </source>
</evidence>
<dbReference type="WBParaSite" id="TCONS_00015192.p1">
    <property type="protein sequence ID" value="TCONS_00015192.p1"/>
    <property type="gene ID" value="XLOC_010412"/>
</dbReference>
<feature type="transmembrane region" description="Helical" evidence="1">
    <location>
        <begin position="213"/>
        <end position="238"/>
    </location>
</feature>
<keyword evidence="1" id="KW-1133">Transmembrane helix</keyword>
<organism evidence="4">
    <name type="scientific">Strongyloides stercoralis</name>
    <name type="common">Threadworm</name>
    <dbReference type="NCBI Taxonomy" id="6248"/>
    <lineage>
        <taxon>Eukaryota</taxon>
        <taxon>Metazoa</taxon>
        <taxon>Ecdysozoa</taxon>
        <taxon>Nematoda</taxon>
        <taxon>Chromadorea</taxon>
        <taxon>Rhabditida</taxon>
        <taxon>Tylenchina</taxon>
        <taxon>Panagrolaimomorpha</taxon>
        <taxon>Strongyloidoidea</taxon>
        <taxon>Strongyloididae</taxon>
        <taxon>Strongyloides</taxon>
    </lineage>
</organism>
<dbReference type="WBParaSite" id="SSTP_0001121100.1">
    <property type="protein sequence ID" value="SSTP_0001121100.1"/>
    <property type="gene ID" value="SSTP_0001121100"/>
</dbReference>
<dbReference type="Proteomes" id="UP000035681">
    <property type="component" value="Unplaced"/>
</dbReference>
<evidence type="ECO:0000256" key="1">
    <source>
        <dbReference type="SAM" id="Phobius"/>
    </source>
</evidence>
<keyword evidence="1" id="KW-0472">Membrane</keyword>
<feature type="chain" id="PRO_5005328356" evidence="2">
    <location>
        <begin position="22"/>
        <end position="472"/>
    </location>
</feature>
<evidence type="ECO:0000313" key="4">
    <source>
        <dbReference type="WBParaSite" id="SSTP_0001121100.1"/>
    </source>
</evidence>
<keyword evidence="1" id="KW-0812">Transmembrane</keyword>
<reference evidence="4" key="1">
    <citation type="submission" date="2015-08" db="UniProtKB">
        <authorList>
            <consortium name="WormBaseParasite"/>
        </authorList>
    </citation>
    <scope>IDENTIFICATION</scope>
</reference>
<dbReference type="AlphaFoldDB" id="A0A0K0EP24"/>
<feature type="signal peptide" evidence="2">
    <location>
        <begin position="1"/>
        <end position="21"/>
    </location>
</feature>
<proteinExistence type="predicted"/>
<keyword evidence="3" id="KW-1185">Reference proteome</keyword>
<keyword evidence="2" id="KW-0732">Signal</keyword>
<evidence type="ECO:0000313" key="3">
    <source>
        <dbReference type="Proteomes" id="UP000035681"/>
    </source>
</evidence>